<feature type="region of interest" description="Disordered" evidence="6">
    <location>
        <begin position="60"/>
        <end position="111"/>
    </location>
</feature>
<sequence length="511" mass="57233">MSHSTRENAVRYPRQKIRLPYPRSKSGCLVCRRQHKKCDERRPACSRCLVKGKTCQWPDTVRREPQSDRSRSVVHDPRPPIPDVLAEVNASEEETLSPSSASDEGGGRNDDGLRLIAPQRFSLDPVSSMFLAHFVAETSRCMTTVGPEQNPFLTHILPLAFSDDLILHSLLAFGGAHLERKQSSPEIKACVCRHYGRVIHLLTGLISRQSSESYEWLRALLVLLILYLIGVFSPLQEEGAIMHIRAGKQVVCQLLSPTSKTTSSRTLCGLTFELYAYVALVASPTPYTNGSESELDTRTTLLPSWDIIRNYGIFGIIVSPIYQCLEVIPRVVALCIRRQAEMTFNECSAESWAEFDSIIGMIETIEFADDVLAATLDPEHGPSLAVSAVYRHALTIFAYDAMWCGTLTGDESRLSIVREHALRALALMPTLIDTHFRNILLWPAIVVGSCLLKDEERDILRSLLSHKAPISVVMKMKAMLESLWAENNALYFGPYGLQKYMRSHQTVIYLG</sequence>
<dbReference type="GO" id="GO:0005634">
    <property type="term" value="C:nucleus"/>
    <property type="evidence" value="ECO:0007669"/>
    <property type="project" value="UniProtKB-SubCell"/>
</dbReference>
<comment type="subcellular location">
    <subcellularLocation>
        <location evidence="1">Nucleus</location>
    </subcellularLocation>
</comment>
<evidence type="ECO:0000256" key="3">
    <source>
        <dbReference type="ARBA" id="ARBA00023125"/>
    </source>
</evidence>
<evidence type="ECO:0000313" key="9">
    <source>
        <dbReference type="Proteomes" id="UP000326950"/>
    </source>
</evidence>
<dbReference type="SUPFAM" id="SSF57701">
    <property type="entry name" value="Zn2/Cys6 DNA-binding domain"/>
    <property type="match status" value="1"/>
</dbReference>
<keyword evidence="5" id="KW-0539">Nucleus</keyword>
<evidence type="ECO:0000313" key="8">
    <source>
        <dbReference type="EMBL" id="KAE8167262.1"/>
    </source>
</evidence>
<reference evidence="8 9" key="1">
    <citation type="submission" date="2019-04" db="EMBL/GenBank/DDBJ databases">
        <title>Friends and foes A comparative genomics study of 23 Aspergillus species from section Flavi.</title>
        <authorList>
            <consortium name="DOE Joint Genome Institute"/>
            <person name="Kjaerbolling I."/>
            <person name="Vesth T."/>
            <person name="Frisvad J.C."/>
            <person name="Nybo J.L."/>
            <person name="Theobald S."/>
            <person name="Kildgaard S."/>
            <person name="Isbrandt T."/>
            <person name="Kuo A."/>
            <person name="Sato A."/>
            <person name="Lyhne E.K."/>
            <person name="Kogle M.E."/>
            <person name="Wiebenga A."/>
            <person name="Kun R.S."/>
            <person name="Lubbers R.J."/>
            <person name="Makela M.R."/>
            <person name="Barry K."/>
            <person name="Chovatia M."/>
            <person name="Clum A."/>
            <person name="Daum C."/>
            <person name="Haridas S."/>
            <person name="He G."/>
            <person name="LaButti K."/>
            <person name="Lipzen A."/>
            <person name="Mondo S."/>
            <person name="Riley R."/>
            <person name="Salamov A."/>
            <person name="Simmons B.A."/>
            <person name="Magnuson J.K."/>
            <person name="Henrissat B."/>
            <person name="Mortensen U.H."/>
            <person name="Larsen T.O."/>
            <person name="Devries R.P."/>
            <person name="Grigoriev I.V."/>
            <person name="Machida M."/>
            <person name="Baker S.E."/>
            <person name="Andersen M.R."/>
        </authorList>
    </citation>
    <scope>NUCLEOTIDE SEQUENCE [LARGE SCALE GENOMIC DNA]</scope>
    <source>
        <strain evidence="8 9">CBS 117626</strain>
    </source>
</reference>
<dbReference type="Pfam" id="PF00172">
    <property type="entry name" value="Zn_clus"/>
    <property type="match status" value="1"/>
</dbReference>
<feature type="domain" description="Zn(2)-C6 fungal-type" evidence="7">
    <location>
        <begin position="27"/>
        <end position="57"/>
    </location>
</feature>
<dbReference type="PANTHER" id="PTHR37534">
    <property type="entry name" value="TRANSCRIPTIONAL ACTIVATOR PROTEIN UGA3"/>
    <property type="match status" value="1"/>
</dbReference>
<dbReference type="InterPro" id="IPR036864">
    <property type="entry name" value="Zn2-C6_fun-type_DNA-bd_sf"/>
</dbReference>
<dbReference type="CDD" id="cd00067">
    <property type="entry name" value="GAL4"/>
    <property type="match status" value="1"/>
</dbReference>
<dbReference type="GO" id="GO:0003677">
    <property type="term" value="F:DNA binding"/>
    <property type="evidence" value="ECO:0007669"/>
    <property type="project" value="UniProtKB-KW"/>
</dbReference>
<protein>
    <submittedName>
        <fullName evidence="8">Fungal-specific transcription factor domain-containing protein</fullName>
    </submittedName>
</protein>
<organism evidence="8 9">
    <name type="scientific">Aspergillus tamarii</name>
    <dbReference type="NCBI Taxonomy" id="41984"/>
    <lineage>
        <taxon>Eukaryota</taxon>
        <taxon>Fungi</taxon>
        <taxon>Dikarya</taxon>
        <taxon>Ascomycota</taxon>
        <taxon>Pezizomycotina</taxon>
        <taxon>Eurotiomycetes</taxon>
        <taxon>Eurotiomycetidae</taxon>
        <taxon>Eurotiales</taxon>
        <taxon>Aspergillaceae</taxon>
        <taxon>Aspergillus</taxon>
        <taxon>Aspergillus subgen. Circumdati</taxon>
    </lineage>
</organism>
<accession>A0A5N6V8I6</accession>
<dbReference type="PANTHER" id="PTHR37534:SF46">
    <property type="entry name" value="ZN(II)2CYS6 TRANSCRIPTION FACTOR (EUROFUNG)"/>
    <property type="match status" value="1"/>
</dbReference>
<dbReference type="GO" id="GO:0000981">
    <property type="term" value="F:DNA-binding transcription factor activity, RNA polymerase II-specific"/>
    <property type="evidence" value="ECO:0007669"/>
    <property type="project" value="InterPro"/>
</dbReference>
<proteinExistence type="predicted"/>
<dbReference type="Proteomes" id="UP000326950">
    <property type="component" value="Unassembled WGS sequence"/>
</dbReference>
<dbReference type="PROSITE" id="PS50048">
    <property type="entry name" value="ZN2_CY6_FUNGAL_2"/>
    <property type="match status" value="1"/>
</dbReference>
<keyword evidence="9" id="KW-1185">Reference proteome</keyword>
<dbReference type="GO" id="GO:0009893">
    <property type="term" value="P:positive regulation of metabolic process"/>
    <property type="evidence" value="ECO:0007669"/>
    <property type="project" value="UniProtKB-ARBA"/>
</dbReference>
<keyword evidence="3" id="KW-0238">DNA-binding</keyword>
<dbReference type="InterPro" id="IPR001138">
    <property type="entry name" value="Zn2Cys6_DnaBD"/>
</dbReference>
<evidence type="ECO:0000256" key="5">
    <source>
        <dbReference type="ARBA" id="ARBA00023242"/>
    </source>
</evidence>
<gene>
    <name evidence="8" type="ORF">BDV40DRAFT_253680</name>
</gene>
<dbReference type="OrthoDB" id="187139at2759"/>
<evidence type="ECO:0000256" key="2">
    <source>
        <dbReference type="ARBA" id="ARBA00023015"/>
    </source>
</evidence>
<dbReference type="InterPro" id="IPR021858">
    <property type="entry name" value="Fun_TF"/>
</dbReference>
<evidence type="ECO:0000256" key="6">
    <source>
        <dbReference type="SAM" id="MobiDB-lite"/>
    </source>
</evidence>
<dbReference type="Pfam" id="PF11951">
    <property type="entry name" value="Fungal_trans_2"/>
    <property type="match status" value="1"/>
</dbReference>
<keyword evidence="4" id="KW-0804">Transcription</keyword>
<dbReference type="Gene3D" id="4.10.240.10">
    <property type="entry name" value="Zn(2)-C6 fungal-type DNA-binding domain"/>
    <property type="match status" value="1"/>
</dbReference>
<evidence type="ECO:0000256" key="1">
    <source>
        <dbReference type="ARBA" id="ARBA00004123"/>
    </source>
</evidence>
<evidence type="ECO:0000259" key="7">
    <source>
        <dbReference type="PROSITE" id="PS50048"/>
    </source>
</evidence>
<dbReference type="EMBL" id="ML738590">
    <property type="protein sequence ID" value="KAE8167262.1"/>
    <property type="molecule type" value="Genomic_DNA"/>
</dbReference>
<feature type="compositionally biased region" description="Basic and acidic residues" evidence="6">
    <location>
        <begin position="60"/>
        <end position="78"/>
    </location>
</feature>
<dbReference type="AlphaFoldDB" id="A0A5N6V8I6"/>
<evidence type="ECO:0000256" key="4">
    <source>
        <dbReference type="ARBA" id="ARBA00023163"/>
    </source>
</evidence>
<dbReference type="GO" id="GO:0008270">
    <property type="term" value="F:zinc ion binding"/>
    <property type="evidence" value="ECO:0007669"/>
    <property type="project" value="InterPro"/>
</dbReference>
<dbReference type="PROSITE" id="PS00463">
    <property type="entry name" value="ZN2_CY6_FUNGAL_1"/>
    <property type="match status" value="1"/>
</dbReference>
<name>A0A5N6V8I6_ASPTM</name>
<keyword evidence="2" id="KW-0805">Transcription regulation</keyword>
<dbReference type="SMART" id="SM00066">
    <property type="entry name" value="GAL4"/>
    <property type="match status" value="1"/>
</dbReference>